<accession>A0A4Y2T626</accession>
<evidence type="ECO:0000313" key="3">
    <source>
        <dbReference type="Proteomes" id="UP000499080"/>
    </source>
</evidence>
<dbReference type="EMBL" id="BGPR01026398">
    <property type="protein sequence ID" value="GBN96084.1"/>
    <property type="molecule type" value="Genomic_DNA"/>
</dbReference>
<evidence type="ECO:0000313" key="2">
    <source>
        <dbReference type="EMBL" id="GBN96084.1"/>
    </source>
</evidence>
<protein>
    <submittedName>
        <fullName evidence="2">Uncharacterized protein</fullName>
    </submittedName>
</protein>
<dbReference type="AlphaFoldDB" id="A0A4Y2T626"/>
<organism evidence="2 3">
    <name type="scientific">Araneus ventricosus</name>
    <name type="common">Orbweaver spider</name>
    <name type="synonym">Epeira ventricosa</name>
    <dbReference type="NCBI Taxonomy" id="182803"/>
    <lineage>
        <taxon>Eukaryota</taxon>
        <taxon>Metazoa</taxon>
        <taxon>Ecdysozoa</taxon>
        <taxon>Arthropoda</taxon>
        <taxon>Chelicerata</taxon>
        <taxon>Arachnida</taxon>
        <taxon>Araneae</taxon>
        <taxon>Araneomorphae</taxon>
        <taxon>Entelegynae</taxon>
        <taxon>Araneoidea</taxon>
        <taxon>Araneidae</taxon>
        <taxon>Araneus</taxon>
    </lineage>
</organism>
<gene>
    <name evidence="2" type="ORF">AVEN_244585_1</name>
</gene>
<feature type="region of interest" description="Disordered" evidence="1">
    <location>
        <begin position="71"/>
        <end position="101"/>
    </location>
</feature>
<comment type="caution">
    <text evidence="2">The sequence shown here is derived from an EMBL/GenBank/DDBJ whole genome shotgun (WGS) entry which is preliminary data.</text>
</comment>
<name>A0A4Y2T626_ARAVE</name>
<proteinExistence type="predicted"/>
<reference evidence="2 3" key="1">
    <citation type="journal article" date="2019" name="Sci. Rep.">
        <title>Orb-weaving spider Araneus ventricosus genome elucidates the spidroin gene catalogue.</title>
        <authorList>
            <person name="Kono N."/>
            <person name="Nakamura H."/>
            <person name="Ohtoshi R."/>
            <person name="Moran D.A.P."/>
            <person name="Shinohara A."/>
            <person name="Yoshida Y."/>
            <person name="Fujiwara M."/>
            <person name="Mori M."/>
            <person name="Tomita M."/>
            <person name="Arakawa K."/>
        </authorList>
    </citation>
    <scope>NUCLEOTIDE SEQUENCE [LARGE SCALE GENOMIC DNA]</scope>
</reference>
<dbReference type="Proteomes" id="UP000499080">
    <property type="component" value="Unassembled WGS sequence"/>
</dbReference>
<keyword evidence="3" id="KW-1185">Reference proteome</keyword>
<evidence type="ECO:0000256" key="1">
    <source>
        <dbReference type="SAM" id="MobiDB-lite"/>
    </source>
</evidence>
<sequence length="101" mass="11450">MTKLDHIKTAIHDRSIPLKCRGGTPQHSLFRSSIYLGHLRSLHADYKSSAMGQSDPLLQLLLPLPTKREPMPFPISSRAREPPPSLMYLHRSHFNTNDPVV</sequence>